<keyword evidence="3" id="KW-1185">Reference proteome</keyword>
<evidence type="ECO:0000259" key="1">
    <source>
        <dbReference type="Pfam" id="PF01433"/>
    </source>
</evidence>
<dbReference type="SUPFAM" id="SSF55486">
    <property type="entry name" value="Metalloproteases ('zincins'), catalytic domain"/>
    <property type="match status" value="1"/>
</dbReference>
<dbReference type="GO" id="GO:0016020">
    <property type="term" value="C:membrane"/>
    <property type="evidence" value="ECO:0007669"/>
    <property type="project" value="TreeGrafter"/>
</dbReference>
<dbReference type="GO" id="GO:0043171">
    <property type="term" value="P:peptide catabolic process"/>
    <property type="evidence" value="ECO:0007669"/>
    <property type="project" value="TreeGrafter"/>
</dbReference>
<dbReference type="GO" id="GO:0070006">
    <property type="term" value="F:metalloaminopeptidase activity"/>
    <property type="evidence" value="ECO:0007669"/>
    <property type="project" value="TreeGrafter"/>
</dbReference>
<dbReference type="PANTHER" id="PTHR11533">
    <property type="entry name" value="PROTEASE M1 ZINC METALLOPROTEASE"/>
    <property type="match status" value="1"/>
</dbReference>
<evidence type="ECO:0000313" key="3">
    <source>
        <dbReference type="Proteomes" id="UP000632498"/>
    </source>
</evidence>
<reference evidence="2" key="1">
    <citation type="journal article" date="2014" name="Int. J. Syst. Evol. Microbiol.">
        <title>Complete genome sequence of Corynebacterium casei LMG S-19264T (=DSM 44701T), isolated from a smear-ripened cheese.</title>
        <authorList>
            <consortium name="US DOE Joint Genome Institute (JGI-PGF)"/>
            <person name="Walter F."/>
            <person name="Albersmeier A."/>
            <person name="Kalinowski J."/>
            <person name="Ruckert C."/>
        </authorList>
    </citation>
    <scope>NUCLEOTIDE SEQUENCE</scope>
    <source>
        <strain evidence="2">CGMCC 1.15254</strain>
    </source>
</reference>
<dbReference type="GO" id="GO:0005737">
    <property type="term" value="C:cytoplasm"/>
    <property type="evidence" value="ECO:0007669"/>
    <property type="project" value="TreeGrafter"/>
</dbReference>
<dbReference type="RefSeq" id="WP_188662081.1">
    <property type="nucleotide sequence ID" value="NZ_BMHV01000005.1"/>
</dbReference>
<name>A0A917BST4_9PROT</name>
<organism evidence="2 3">
    <name type="scientific">Terasakiella brassicae</name>
    <dbReference type="NCBI Taxonomy" id="1634917"/>
    <lineage>
        <taxon>Bacteria</taxon>
        <taxon>Pseudomonadati</taxon>
        <taxon>Pseudomonadota</taxon>
        <taxon>Alphaproteobacteria</taxon>
        <taxon>Rhodospirillales</taxon>
        <taxon>Terasakiellaceae</taxon>
        <taxon>Terasakiella</taxon>
    </lineage>
</organism>
<feature type="domain" description="Peptidase M1 membrane alanine aminopeptidase" evidence="1">
    <location>
        <begin position="237"/>
        <end position="377"/>
    </location>
</feature>
<protein>
    <recommendedName>
        <fullName evidence="1">Peptidase M1 membrane alanine aminopeptidase domain-containing protein</fullName>
    </recommendedName>
</protein>
<dbReference type="InterPro" id="IPR014782">
    <property type="entry name" value="Peptidase_M1_dom"/>
</dbReference>
<comment type="caution">
    <text evidence="2">The sequence shown here is derived from an EMBL/GenBank/DDBJ whole genome shotgun (WGS) entry which is preliminary data.</text>
</comment>
<dbReference type="GO" id="GO:0005615">
    <property type="term" value="C:extracellular space"/>
    <property type="evidence" value="ECO:0007669"/>
    <property type="project" value="TreeGrafter"/>
</dbReference>
<dbReference type="AlphaFoldDB" id="A0A917BST4"/>
<dbReference type="GO" id="GO:0042277">
    <property type="term" value="F:peptide binding"/>
    <property type="evidence" value="ECO:0007669"/>
    <property type="project" value="TreeGrafter"/>
</dbReference>
<evidence type="ECO:0000313" key="2">
    <source>
        <dbReference type="EMBL" id="GGF57635.1"/>
    </source>
</evidence>
<sequence>MRKLLSLCITLLTLFIFVVGARAETHVTLSVQVDLGKRLLNVQGHANKAVQLPDGTRPKANETFSYDWIFPTDHTPEDWRGGAFIRGTDIYLPSKWYPQTDDFLTFDVSVTSPVTTILPGKISDEKITMDQYSARFQMEQPSEGIPLFAGPYKISQLQQGPVTLRTYFYEGMENLSQPYLQRSAKYITRFQNQIGPFPFSQFHIIAAPISAGYGFSGLTYMGQRVLHLPFIMESSLGHEILHNYWGNGVFPDYANGNWAEGLTTYMADYMTAELSSPTKARDMRLSWLRDYNALPLDQDKPVTTFVSKHGAASQVIGYHKVAFIFHMLRQTLGDRQFFAGIRHFWMSFAFKSATWTDIQTSFETVSQADLTSFFQQWTQSSGAPHFTSLSARAKRLGEDGWEIDATILQTNPIFKTIVPVSIGTGDDLLQNHLIANSRLSHSKIKVPHRPNAISLDPDFHILRRLGPNEAPPILRDIMLSDQVEVSLLGKLAQHPTVAQQLMNRLLEGTFEISDKPSLQKTFILVGEDQDISDTLQDLRLPPNDEPDTPDITAQIRAAKLANGLPYLIIALKPGTGIDALLRPLPHYGRYSDLHFNGSRVIKKSSGQTQPIAVPIR</sequence>
<dbReference type="Pfam" id="PF01433">
    <property type="entry name" value="Peptidase_M1"/>
    <property type="match status" value="1"/>
</dbReference>
<dbReference type="EMBL" id="BMHV01000005">
    <property type="protein sequence ID" value="GGF57635.1"/>
    <property type="molecule type" value="Genomic_DNA"/>
</dbReference>
<reference evidence="2" key="2">
    <citation type="submission" date="2020-09" db="EMBL/GenBank/DDBJ databases">
        <authorList>
            <person name="Sun Q."/>
            <person name="Zhou Y."/>
        </authorList>
    </citation>
    <scope>NUCLEOTIDE SEQUENCE</scope>
    <source>
        <strain evidence="2">CGMCC 1.15254</strain>
    </source>
</reference>
<dbReference type="PANTHER" id="PTHR11533:SF174">
    <property type="entry name" value="PUROMYCIN-SENSITIVE AMINOPEPTIDASE-RELATED"/>
    <property type="match status" value="1"/>
</dbReference>
<dbReference type="InterPro" id="IPR027268">
    <property type="entry name" value="Peptidase_M4/M1_CTD_sf"/>
</dbReference>
<dbReference type="GO" id="GO:0008270">
    <property type="term" value="F:zinc ion binding"/>
    <property type="evidence" value="ECO:0007669"/>
    <property type="project" value="InterPro"/>
</dbReference>
<dbReference type="Proteomes" id="UP000632498">
    <property type="component" value="Unassembled WGS sequence"/>
</dbReference>
<dbReference type="Gene3D" id="1.10.390.10">
    <property type="entry name" value="Neutral Protease Domain 2"/>
    <property type="match status" value="1"/>
</dbReference>
<proteinExistence type="predicted"/>
<dbReference type="InterPro" id="IPR050344">
    <property type="entry name" value="Peptidase_M1_aminopeptidases"/>
</dbReference>
<gene>
    <name evidence="2" type="ORF">GCM10011332_08870</name>
</gene>
<accession>A0A917BST4</accession>